<reference evidence="1 2" key="1">
    <citation type="journal article" date="2015" name="Antimicrob. Agents Chemother.">
        <title>Whole-Genome Sequencing Identifies Emergence of a Quinolone Resistance Mutation in a Case of Stenotrophomonas maltophilia Bacteremia.</title>
        <authorList>
            <person name="Pak T.R."/>
            <person name="Altman D.R."/>
            <person name="Attie O."/>
            <person name="Sebra R."/>
            <person name="Hamula C.L."/>
            <person name="Lewis M."/>
            <person name="Deikus G."/>
            <person name="Newman L.C."/>
            <person name="Fang G."/>
            <person name="Hand J."/>
            <person name="Papel G."/>
            <person name="Wallach F."/>
            <person name="Schadt E.E."/>
            <person name="Huprikar S."/>
            <person name="van Bakel H."/>
            <person name="Kasarskis A."/>
            <person name="Bashir A."/>
        </authorList>
    </citation>
    <scope>NUCLEOTIDE SEQUENCE [LARGE SCALE GENOMIC DNA]</scope>
    <source>
        <strain evidence="1 2">ISMMS6</strain>
    </source>
</reference>
<proteinExistence type="predicted"/>
<accession>A0AB34TD26</accession>
<sequence length="70" mass="8026">MAKPVQMDIFDDDPAREAAAWRVQAEESLKHFQFSESIRLERHAYYLGVAEQLEARARGARSTNSKDMQA</sequence>
<protein>
    <submittedName>
        <fullName evidence="1">Uncharacterized protein</fullName>
    </submittedName>
</protein>
<dbReference type="EMBL" id="JZIW01000009">
    <property type="protein sequence ID" value="KOO75327.1"/>
    <property type="molecule type" value="Genomic_DNA"/>
</dbReference>
<comment type="caution">
    <text evidence="1">The sequence shown here is derived from an EMBL/GenBank/DDBJ whole genome shotgun (WGS) entry which is preliminary data.</text>
</comment>
<gene>
    <name evidence="1" type="ORF">VL23_17435</name>
</gene>
<evidence type="ECO:0000313" key="2">
    <source>
        <dbReference type="Proteomes" id="UP000037632"/>
    </source>
</evidence>
<dbReference type="RefSeq" id="WP_053462869.1">
    <property type="nucleotide sequence ID" value="NZ_JZIW01000009.1"/>
</dbReference>
<dbReference type="Proteomes" id="UP000037632">
    <property type="component" value="Unassembled WGS sequence"/>
</dbReference>
<dbReference type="AlphaFoldDB" id="A0AB34TD26"/>
<name>A0AB34TD26_STEMA</name>
<evidence type="ECO:0000313" key="1">
    <source>
        <dbReference type="EMBL" id="KOO75327.1"/>
    </source>
</evidence>
<organism evidence="1 2">
    <name type="scientific">Stenotrophomonas maltophilia</name>
    <name type="common">Pseudomonas maltophilia</name>
    <name type="synonym">Xanthomonas maltophilia</name>
    <dbReference type="NCBI Taxonomy" id="40324"/>
    <lineage>
        <taxon>Bacteria</taxon>
        <taxon>Pseudomonadati</taxon>
        <taxon>Pseudomonadota</taxon>
        <taxon>Gammaproteobacteria</taxon>
        <taxon>Lysobacterales</taxon>
        <taxon>Lysobacteraceae</taxon>
        <taxon>Stenotrophomonas</taxon>
        <taxon>Stenotrophomonas maltophilia group</taxon>
    </lineage>
</organism>